<dbReference type="AlphaFoldDB" id="A0A1W0WZS2"/>
<reference evidence="3" key="1">
    <citation type="submission" date="2017-01" db="EMBL/GenBank/DDBJ databases">
        <title>Comparative genomics of anhydrobiosis in the tardigrade Hypsibius dujardini.</title>
        <authorList>
            <person name="Yoshida Y."/>
            <person name="Koutsovoulos G."/>
            <person name="Laetsch D."/>
            <person name="Stevens L."/>
            <person name="Kumar S."/>
            <person name="Horikawa D."/>
            <person name="Ishino K."/>
            <person name="Komine S."/>
            <person name="Tomita M."/>
            <person name="Blaxter M."/>
            <person name="Arakawa K."/>
        </authorList>
    </citation>
    <scope>NUCLEOTIDE SEQUENCE [LARGE SCALE GENOMIC DNA]</scope>
    <source>
        <strain evidence="3">Z151</strain>
    </source>
</reference>
<name>A0A1W0WZS2_HYPEX</name>
<evidence type="ECO:0000256" key="1">
    <source>
        <dbReference type="SAM" id="SignalP"/>
    </source>
</evidence>
<evidence type="ECO:0000313" key="2">
    <source>
        <dbReference type="EMBL" id="OQV20572.1"/>
    </source>
</evidence>
<gene>
    <name evidence="2" type="ORF">BV898_05394</name>
</gene>
<sequence length="128" mass="14458">MAFPLLLTLITITPTLDCQLKYYKAVLEGTVKLPSTEEMVKNMEDDYRERMSEGDGLNRLVAHGMGEKLWGYLEELGGEAGFEPYEPATRKLSEAAFRAVRTDTATFKNDILQRVDSENILHIKQSVS</sequence>
<comment type="caution">
    <text evidence="2">The sequence shown here is derived from an EMBL/GenBank/DDBJ whole genome shotgun (WGS) entry which is preliminary data.</text>
</comment>
<keyword evidence="3" id="KW-1185">Reference proteome</keyword>
<feature type="signal peptide" evidence="1">
    <location>
        <begin position="1"/>
        <end position="18"/>
    </location>
</feature>
<feature type="chain" id="PRO_5010730739" evidence="1">
    <location>
        <begin position="19"/>
        <end position="128"/>
    </location>
</feature>
<protein>
    <submittedName>
        <fullName evidence="2">Uncharacterized protein</fullName>
    </submittedName>
</protein>
<dbReference type="EMBL" id="MTYJ01000029">
    <property type="protein sequence ID" value="OQV20572.1"/>
    <property type="molecule type" value="Genomic_DNA"/>
</dbReference>
<organism evidence="2 3">
    <name type="scientific">Hypsibius exemplaris</name>
    <name type="common">Freshwater tardigrade</name>
    <dbReference type="NCBI Taxonomy" id="2072580"/>
    <lineage>
        <taxon>Eukaryota</taxon>
        <taxon>Metazoa</taxon>
        <taxon>Ecdysozoa</taxon>
        <taxon>Tardigrada</taxon>
        <taxon>Eutardigrada</taxon>
        <taxon>Parachela</taxon>
        <taxon>Hypsibioidea</taxon>
        <taxon>Hypsibiidae</taxon>
        <taxon>Hypsibius</taxon>
    </lineage>
</organism>
<dbReference type="Gene3D" id="3.50.50.60">
    <property type="entry name" value="FAD/NAD(P)-binding domain"/>
    <property type="match status" value="1"/>
</dbReference>
<accession>A0A1W0WZS2</accession>
<dbReference type="InterPro" id="IPR036188">
    <property type="entry name" value="FAD/NAD-bd_sf"/>
</dbReference>
<dbReference type="OrthoDB" id="66881at2759"/>
<proteinExistence type="predicted"/>
<keyword evidence="1" id="KW-0732">Signal</keyword>
<evidence type="ECO:0000313" key="3">
    <source>
        <dbReference type="Proteomes" id="UP000192578"/>
    </source>
</evidence>
<dbReference type="Proteomes" id="UP000192578">
    <property type="component" value="Unassembled WGS sequence"/>
</dbReference>